<proteinExistence type="predicted"/>
<accession>A0ABS4I9G0</accession>
<sequence length="173" mass="20568">MVDKLLTSNDLKAIKKWIKKLEEKYYNSENKRDIARSELKLSYEEIGSGERRIVFDLKNGLVLKVAVSKTGIKNNKNEAEIYKKFKSSLRSHLAKVIDYGHGWIIMEKIDQQVSQNDENREKVLILRKKFLRRGMRARDIIDPSSKEPKWNNIRYREKDNLIIVIDYGPFRYY</sequence>
<dbReference type="EMBL" id="JAGGKV010000036">
    <property type="protein sequence ID" value="MBP1967570.1"/>
    <property type="molecule type" value="Genomic_DNA"/>
</dbReference>
<name>A0ABS4I9G0_9BACL</name>
<keyword evidence="2" id="KW-1185">Reference proteome</keyword>
<protein>
    <submittedName>
        <fullName evidence="1">Uncharacterized protein</fullName>
    </submittedName>
</protein>
<gene>
    <name evidence="1" type="ORF">J2Z65_006842</name>
</gene>
<comment type="caution">
    <text evidence="1">The sequence shown here is derived from an EMBL/GenBank/DDBJ whole genome shotgun (WGS) entry which is preliminary data.</text>
</comment>
<dbReference type="RefSeq" id="WP_167063045.1">
    <property type="nucleotide sequence ID" value="NZ_JAAOZR010000027.1"/>
</dbReference>
<evidence type="ECO:0000313" key="1">
    <source>
        <dbReference type="EMBL" id="MBP1967570.1"/>
    </source>
</evidence>
<dbReference type="Proteomes" id="UP001519344">
    <property type="component" value="Unassembled WGS sequence"/>
</dbReference>
<reference evidence="1 2" key="1">
    <citation type="submission" date="2021-03" db="EMBL/GenBank/DDBJ databases">
        <title>Genomic Encyclopedia of Type Strains, Phase IV (KMG-IV): sequencing the most valuable type-strain genomes for metagenomic binning, comparative biology and taxonomic classification.</title>
        <authorList>
            <person name="Goeker M."/>
        </authorList>
    </citation>
    <scope>NUCLEOTIDE SEQUENCE [LARGE SCALE GENOMIC DNA]</scope>
    <source>
        <strain evidence="1 2">DSM 24950</strain>
    </source>
</reference>
<evidence type="ECO:0000313" key="2">
    <source>
        <dbReference type="Proteomes" id="UP001519344"/>
    </source>
</evidence>
<organism evidence="1 2">
    <name type="scientific">Paenibacillus aceris</name>
    <dbReference type="NCBI Taxonomy" id="869555"/>
    <lineage>
        <taxon>Bacteria</taxon>
        <taxon>Bacillati</taxon>
        <taxon>Bacillota</taxon>
        <taxon>Bacilli</taxon>
        <taxon>Bacillales</taxon>
        <taxon>Paenibacillaceae</taxon>
        <taxon>Paenibacillus</taxon>
    </lineage>
</organism>